<evidence type="ECO:0000313" key="3">
    <source>
        <dbReference type="Proteomes" id="UP000578531"/>
    </source>
</evidence>
<feature type="region of interest" description="Disordered" evidence="1">
    <location>
        <begin position="105"/>
        <end position="199"/>
    </location>
</feature>
<name>A0A8H6FUP9_9LECA</name>
<dbReference type="AlphaFoldDB" id="A0A8H6FUP9"/>
<dbReference type="Proteomes" id="UP000578531">
    <property type="component" value="Unassembled WGS sequence"/>
</dbReference>
<keyword evidence="3" id="KW-1185">Reference proteome</keyword>
<feature type="compositionally biased region" description="Basic residues" evidence="1">
    <location>
        <begin position="151"/>
        <end position="160"/>
    </location>
</feature>
<dbReference type="RefSeq" id="XP_037164461.1">
    <property type="nucleotide sequence ID" value="XM_037308618.1"/>
</dbReference>
<dbReference type="GeneID" id="59288370"/>
<sequence length="387" mass="42220">MTHYQDSYPKLTHAPILVTVNVGTDNEIGTVSSAGVIVDTGPNPHSLSEQPPRPSCRVLAESVKKPSQPTNEGIPVDIHVMIYNYILNTEADISLRSASEMRAQLSPRRGGPGLPTHTWPETGIPMYHQPHVRNHQRTEFTPSDPRAPNRVARKHSHRVRIARDQPGKPQTSSAPTTTTSTTTPACEAFPEPRSNLLTTLPRPGALFRYAIARHEESRSGLPQQPPPPPDGCRRRERHGQLHGASHHPHPRSVSPTPDVLAVHLPPATAATAIPFTGRTALTHGELGKRPDRLSVVSTSPSSAVAVFAPGADGGGVWRLRRCDRNRVTVSEWQFGGVEARPGDRVRVLELDWETVLEDEGGEDRDTSTDREDAAEGGCRAVVDRSGW</sequence>
<evidence type="ECO:0000256" key="1">
    <source>
        <dbReference type="SAM" id="MobiDB-lite"/>
    </source>
</evidence>
<comment type="caution">
    <text evidence="2">The sequence shown here is derived from an EMBL/GenBank/DDBJ whole genome shotgun (WGS) entry which is preliminary data.</text>
</comment>
<feature type="region of interest" description="Disordered" evidence="1">
    <location>
        <begin position="357"/>
        <end position="387"/>
    </location>
</feature>
<organism evidence="2 3">
    <name type="scientific">Letharia columbiana</name>
    <dbReference type="NCBI Taxonomy" id="112416"/>
    <lineage>
        <taxon>Eukaryota</taxon>
        <taxon>Fungi</taxon>
        <taxon>Dikarya</taxon>
        <taxon>Ascomycota</taxon>
        <taxon>Pezizomycotina</taxon>
        <taxon>Lecanoromycetes</taxon>
        <taxon>OSLEUM clade</taxon>
        <taxon>Lecanoromycetidae</taxon>
        <taxon>Lecanorales</taxon>
        <taxon>Lecanorineae</taxon>
        <taxon>Parmeliaceae</taxon>
        <taxon>Letharia</taxon>
    </lineage>
</organism>
<accession>A0A8H6FUP9</accession>
<gene>
    <name evidence="2" type="ORF">HO173_006710</name>
</gene>
<feature type="compositionally biased region" description="Basic and acidic residues" evidence="1">
    <location>
        <begin position="363"/>
        <end position="373"/>
    </location>
</feature>
<reference evidence="2 3" key="1">
    <citation type="journal article" date="2020" name="Genomics">
        <title>Complete, high-quality genomes from long-read metagenomic sequencing of two wolf lichen thalli reveals enigmatic genome architecture.</title>
        <authorList>
            <person name="McKenzie S.K."/>
            <person name="Walston R.F."/>
            <person name="Allen J.L."/>
        </authorList>
    </citation>
    <scope>NUCLEOTIDE SEQUENCE [LARGE SCALE GENOMIC DNA]</scope>
    <source>
        <strain evidence="2">WasteWater2</strain>
    </source>
</reference>
<proteinExistence type="predicted"/>
<protein>
    <submittedName>
        <fullName evidence="2">Uncharacterized protein</fullName>
    </submittedName>
</protein>
<evidence type="ECO:0000313" key="2">
    <source>
        <dbReference type="EMBL" id="KAF6235083.1"/>
    </source>
</evidence>
<feature type="compositionally biased region" description="Low complexity" evidence="1">
    <location>
        <begin position="171"/>
        <end position="185"/>
    </location>
</feature>
<dbReference type="EMBL" id="JACCJC010000026">
    <property type="protein sequence ID" value="KAF6235083.1"/>
    <property type="molecule type" value="Genomic_DNA"/>
</dbReference>
<feature type="region of interest" description="Disordered" evidence="1">
    <location>
        <begin position="214"/>
        <end position="259"/>
    </location>
</feature>